<dbReference type="RefSeq" id="WP_115691439.1">
    <property type="nucleotide sequence ID" value="NZ_CP031417.1"/>
</dbReference>
<dbReference type="EMBL" id="CP031417">
    <property type="protein sequence ID" value="AXK81125.1"/>
    <property type="molecule type" value="Genomic_DNA"/>
</dbReference>
<protein>
    <submittedName>
        <fullName evidence="1">Uncharacterized protein</fullName>
    </submittedName>
</protein>
<dbReference type="Proteomes" id="UP000254889">
    <property type="component" value="Chromosome"/>
</dbReference>
<reference evidence="1 2" key="1">
    <citation type="submission" date="2018-07" db="EMBL/GenBank/DDBJ databases">
        <authorList>
            <person name="Quirk P.G."/>
            <person name="Krulwich T.A."/>
        </authorList>
    </citation>
    <scope>NUCLEOTIDE SEQUENCE [LARGE SCALE GENOMIC DNA]</scope>
    <source>
        <strain evidence="1 2">CC-BB4</strain>
    </source>
</reference>
<evidence type="ECO:0000313" key="1">
    <source>
        <dbReference type="EMBL" id="AXK81125.1"/>
    </source>
</evidence>
<dbReference type="KEGG" id="ptaw:DW352_11725"/>
<gene>
    <name evidence="1" type="ORF">DW352_11725</name>
</gene>
<organism evidence="1 2">
    <name type="scientific">Pseudolabrys taiwanensis</name>
    <dbReference type="NCBI Taxonomy" id="331696"/>
    <lineage>
        <taxon>Bacteria</taxon>
        <taxon>Pseudomonadati</taxon>
        <taxon>Pseudomonadota</taxon>
        <taxon>Alphaproteobacteria</taxon>
        <taxon>Hyphomicrobiales</taxon>
        <taxon>Xanthobacteraceae</taxon>
        <taxon>Pseudolabrys</taxon>
    </lineage>
</organism>
<sequence length="179" mass="20288">MIDSIGLSIDVSSWGQTVSHSEDGKWPQRQFGFTGRPQTDHYFELVGDDLGSLSVNMGLIRGEYKPKDYPLERGIGTIAYASASPPDADLPGMDAMLHGWWWMPETLFDEVWLQAREHTWRTCMVQLEIAPVTNDVIAFQWDVTKRKVLHVLRASVSFNRAQPSVAKPQTEPRRRGLFG</sequence>
<dbReference type="AlphaFoldDB" id="A0A345ZW28"/>
<accession>A0A345ZW28</accession>
<evidence type="ECO:0000313" key="2">
    <source>
        <dbReference type="Proteomes" id="UP000254889"/>
    </source>
</evidence>
<name>A0A345ZW28_9HYPH</name>
<proteinExistence type="predicted"/>
<keyword evidence="2" id="KW-1185">Reference proteome</keyword>